<reference evidence="2 3" key="1">
    <citation type="journal article" date="2013" name="Genome Announc.">
        <title>Draft genome sequence of Serratia sp. strain ATCC 39006, a model bacterium for analysis of the biosynthesis and regulation of prodigiosin, a carbapenem, and gas vesicles.</title>
        <authorList>
            <person name="Fineran P.C."/>
            <person name="Iglesias Cans M.C."/>
            <person name="Ramsay J.P."/>
            <person name="Wilf N.M."/>
            <person name="Cossyleon D."/>
            <person name="McNeil M.B."/>
            <person name="Williamson N.R."/>
            <person name="Monson R.E."/>
            <person name="Becher S.A."/>
            <person name="Stanton J.A."/>
            <person name="Brugger K."/>
            <person name="Brown S.D."/>
            <person name="Salmond G.P."/>
        </authorList>
    </citation>
    <scope>NUCLEOTIDE SEQUENCE [LARGE SCALE GENOMIC DNA]</scope>
    <source>
        <strain evidence="2">ATCC 39006</strain>
        <strain evidence="3">ATCC 39006 / SC 11482</strain>
    </source>
</reference>
<dbReference type="OrthoDB" id="6432580at2"/>
<dbReference type="AlphaFoldDB" id="A0A2I5THJ6"/>
<name>A0A2I5THJ6_SERS3</name>
<reference evidence="2" key="2">
    <citation type="submission" date="2013-09" db="EMBL/GenBank/DDBJ databases">
        <authorList>
            <person name="Wang G."/>
            <person name="Yang Y."/>
            <person name="Su Y."/>
        </authorList>
    </citation>
    <scope>NUCLEOTIDE SEQUENCE</scope>
    <source>
        <strain evidence="2">ATCC 39006</strain>
    </source>
</reference>
<dbReference type="KEGG" id="serq:CWC46_07740"/>
<dbReference type="InterPro" id="IPR037042">
    <property type="entry name" value="YdaT-like_sf"/>
</dbReference>
<dbReference type="STRING" id="104623.Ser39006_04185"/>
<evidence type="ECO:0000313" key="1">
    <source>
        <dbReference type="EMBL" id="AUG99722.1"/>
    </source>
</evidence>
<evidence type="ECO:0000313" key="3">
    <source>
        <dbReference type="Proteomes" id="UP000017700"/>
    </source>
</evidence>
<reference evidence="2" key="4">
    <citation type="submission" date="2017-11" db="EMBL/GenBank/DDBJ databases">
        <title>Complete genome sequence of Serratia sp. ATCC 39006.</title>
        <authorList>
            <person name="Hampton H.G."/>
            <person name="Jackson S.A."/>
            <person name="Jauregui R."/>
            <person name="Poulter G.T.M."/>
            <person name="Salmond G.P.C."/>
            <person name="Fineran P.C."/>
        </authorList>
    </citation>
    <scope>NUCLEOTIDE SEQUENCE</scope>
    <source>
        <strain evidence="2">ATCC 39006</strain>
    </source>
</reference>
<gene>
    <name evidence="1" type="ORF">CWC46_07740</name>
    <name evidence="2" type="ORF">Ser39006_007745</name>
</gene>
<dbReference type="Gene3D" id="1.10.3600.10">
    <property type="entry name" value="Putative bacterial toxin ydaT"/>
    <property type="match status" value="1"/>
</dbReference>
<dbReference type="Proteomes" id="UP000017700">
    <property type="component" value="Chromosome"/>
</dbReference>
<protein>
    <submittedName>
        <fullName evidence="2">Uncharacterized protein</fullName>
    </submittedName>
</protein>
<reference evidence="1 4" key="3">
    <citation type="submission" date="2017-11" db="EMBL/GenBank/DDBJ databases">
        <title>Complete genome sequence of Serratia sp. ATCC 39006 LacA.</title>
        <authorList>
            <person name="Hampton H.G."/>
            <person name="Jackson S.A."/>
            <person name="Jauregui R."/>
            <person name="Poulter G.T.M."/>
            <person name="Salmond G.P.C."/>
            <person name="Fineran P.C."/>
        </authorList>
    </citation>
    <scope>NUCLEOTIDE SEQUENCE [LARGE SCALE GENOMIC DNA]</scope>
    <source>
        <strain evidence="1 4">ATCC 39006</strain>
    </source>
</reference>
<evidence type="ECO:0000313" key="4">
    <source>
        <dbReference type="Proteomes" id="UP000233778"/>
    </source>
</evidence>
<organism evidence="2 3">
    <name type="scientific">Serratia sp. (strain ATCC 39006)</name>
    <name type="common">Prodigiosinella confusarubida</name>
    <dbReference type="NCBI Taxonomy" id="104623"/>
    <lineage>
        <taxon>Bacteria</taxon>
        <taxon>Pseudomonadati</taxon>
        <taxon>Pseudomonadota</taxon>
        <taxon>Gammaproteobacteria</taxon>
        <taxon>Enterobacterales</taxon>
        <taxon>Pectobacteriaceae</taxon>
        <taxon>Prodigiosinella</taxon>
    </lineage>
</organism>
<dbReference type="InterPro" id="IPR009364">
    <property type="entry name" value="YdaT-like"/>
</dbReference>
<proteinExistence type="predicted"/>
<dbReference type="Pfam" id="PF06254">
    <property type="entry name" value="YdaT_toxin"/>
    <property type="match status" value="1"/>
</dbReference>
<keyword evidence="3" id="KW-1185">Reference proteome</keyword>
<dbReference type="RefSeq" id="WP_021017442.1">
    <property type="nucleotide sequence ID" value="NZ_CP025084.1"/>
</dbReference>
<dbReference type="KEGG" id="sera:Ser39006_007745"/>
<sequence>MNTAVTEFKQRGALVPIYANHPAITHEHIRNAVRAWAANWRSREAVATDILTHWREQGGAGLEIPEGSYLQMQKLFRWLDSDSEHAQQCVAALTPSILDVMPSQFRLWLVQPNDRLALLSIAMKACSDAFSAALLGAPSREFELKLSAGISSLMRLRDDQRANIQSIEF</sequence>
<evidence type="ECO:0000313" key="2">
    <source>
        <dbReference type="EMBL" id="AUH04041.1"/>
    </source>
</evidence>
<dbReference type="EMBL" id="CP025085">
    <property type="protein sequence ID" value="AUG99722.1"/>
    <property type="molecule type" value="Genomic_DNA"/>
</dbReference>
<dbReference type="EMBL" id="CP025084">
    <property type="protein sequence ID" value="AUH04041.1"/>
    <property type="molecule type" value="Genomic_DNA"/>
</dbReference>
<dbReference type="Proteomes" id="UP000233778">
    <property type="component" value="Chromosome"/>
</dbReference>
<accession>A0A2I5THJ6</accession>